<keyword evidence="4" id="KW-1185">Reference proteome</keyword>
<keyword evidence="1" id="KW-0809">Transit peptide</keyword>
<dbReference type="EMBL" id="LK391707">
    <property type="protein sequence ID" value="CDR93764.1"/>
    <property type="molecule type" value="Genomic_DNA"/>
</dbReference>
<dbReference type="GO" id="GO:0015031">
    <property type="term" value="P:protein transport"/>
    <property type="evidence" value="ECO:0007669"/>
    <property type="project" value="UniProtKB-KW"/>
</dbReference>
<dbReference type="InterPro" id="IPR036412">
    <property type="entry name" value="HAD-like_sf"/>
</dbReference>
<evidence type="ECO:0000259" key="2">
    <source>
        <dbReference type="PROSITE" id="PS50969"/>
    </source>
</evidence>
<dbReference type="PROSITE" id="PS50969">
    <property type="entry name" value="FCP1"/>
    <property type="match status" value="1"/>
</dbReference>
<dbReference type="KEGG" id="bbig:BBBOND_0100930"/>
<dbReference type="RefSeq" id="XP_012765950.1">
    <property type="nucleotide sequence ID" value="XM_012910496.1"/>
</dbReference>
<dbReference type="STRING" id="5866.A0A061D462"/>
<evidence type="ECO:0000313" key="4">
    <source>
        <dbReference type="Proteomes" id="UP000033188"/>
    </source>
</evidence>
<organism evidence="3 4">
    <name type="scientific">Babesia bigemina</name>
    <dbReference type="NCBI Taxonomy" id="5866"/>
    <lineage>
        <taxon>Eukaryota</taxon>
        <taxon>Sar</taxon>
        <taxon>Alveolata</taxon>
        <taxon>Apicomplexa</taxon>
        <taxon>Aconoidasida</taxon>
        <taxon>Piroplasmida</taxon>
        <taxon>Babesiidae</taxon>
        <taxon>Babesia</taxon>
    </lineage>
</organism>
<dbReference type="GO" id="GO:0005744">
    <property type="term" value="C:TIM23 mitochondrial import inner membrane translocase complex"/>
    <property type="evidence" value="ECO:0007669"/>
    <property type="project" value="UniProtKB-UniRule"/>
</dbReference>
<keyword evidence="1" id="KW-0496">Mitochondrion</keyword>
<dbReference type="InterPro" id="IPR050365">
    <property type="entry name" value="TIM50"/>
</dbReference>
<reference evidence="4" key="1">
    <citation type="journal article" date="2014" name="Nucleic Acids Res.">
        <title>The evolutionary dynamics of variant antigen genes in Babesia reveal a history of genomic innovation underlying host-parasite interaction.</title>
        <authorList>
            <person name="Jackson A.P."/>
            <person name="Otto T.D."/>
            <person name="Darby A."/>
            <person name="Ramaprasad A."/>
            <person name="Xia D."/>
            <person name="Echaide I.E."/>
            <person name="Farber M."/>
            <person name="Gahlot S."/>
            <person name="Gamble J."/>
            <person name="Gupta D."/>
            <person name="Gupta Y."/>
            <person name="Jackson L."/>
            <person name="Malandrin L."/>
            <person name="Malas T.B."/>
            <person name="Moussa E."/>
            <person name="Nair M."/>
            <person name="Reid A.J."/>
            <person name="Sanders M."/>
            <person name="Sharma J."/>
            <person name="Tracey A."/>
            <person name="Quail M.A."/>
            <person name="Weir W."/>
            <person name="Wastling J.M."/>
            <person name="Hall N."/>
            <person name="Willadsen P."/>
            <person name="Lingelbach K."/>
            <person name="Shiels B."/>
            <person name="Tait A."/>
            <person name="Berriman M."/>
            <person name="Allred D.R."/>
            <person name="Pain A."/>
        </authorList>
    </citation>
    <scope>NUCLEOTIDE SEQUENCE [LARGE SCALE GENOMIC DNA]</scope>
    <source>
        <strain evidence="4">Bond</strain>
    </source>
</reference>
<evidence type="ECO:0000256" key="1">
    <source>
        <dbReference type="RuleBase" id="RU365079"/>
    </source>
</evidence>
<sequence>MVLAHRELSIRGVGLKSGDDVRLGFFHFKTLLAYCMMATYSVRNSTPPDAYGACAVDMVNGRSDTADMMEKYKLNYEDCYSKTTGVSNAAVENIPTYIPKYLGPDPFASQQQSGDDICLTDVDSSDEIGDYGCDDAVKYADRMCDFDLAHGDICPDDGAGCAAICDASTLTPTSDTDPTNMDEFNESGEESDAVVESASPAAPVSPECMMGLLSRYIDCTPQLHSTSMRLLMTRESVGSADVIPSQVIRYNNTRLVRYEALRDYLEEEPLFKCLKADISELYNPSSTSASPEETDLPKLLVVLDLDETLVHMHERPNDHYDYMVNIVERDECDALEAKEKGYKTDIFGFTVHSTMHVSLRPGVLEFFDYLRSRSSQFTVALYTAGTRQYANAIIHALDPEYKLISPSVRYFRESCEVSSTPQALRGMPANCIGIGNHHRDEPVPPFYLKKNLQVFDWPLSRVVFFDNSLLSFMNNPENGVWIRPWRGAQPFIDDGRVELATEFAPVKRDGRSLPGQDGLYEFTQVVRLLEELVTERDVRESLRRKFTLCNVVARVLGTEVESNKLDVLLKA</sequence>
<dbReference type="Proteomes" id="UP000033188">
    <property type="component" value="Chromosome 1"/>
</dbReference>
<dbReference type="Gene3D" id="3.40.50.1000">
    <property type="entry name" value="HAD superfamily/HAD-like"/>
    <property type="match status" value="1"/>
</dbReference>
<dbReference type="OrthoDB" id="277011at2759"/>
<dbReference type="VEuPathDB" id="PiroplasmaDB:BBBOND_0100930"/>
<name>A0A061D462_BABBI</name>
<dbReference type="CDD" id="cd07521">
    <property type="entry name" value="HAD_FCP1-like"/>
    <property type="match status" value="1"/>
</dbReference>
<dbReference type="GeneID" id="24562305"/>
<comment type="subunit">
    <text evidence="1">Component of the TIM23 complex.</text>
</comment>
<keyword evidence="1" id="KW-0813">Transport</keyword>
<dbReference type="InterPro" id="IPR004274">
    <property type="entry name" value="FCP1_dom"/>
</dbReference>
<dbReference type="SMART" id="SM00577">
    <property type="entry name" value="CPDc"/>
    <property type="match status" value="1"/>
</dbReference>
<feature type="domain" description="FCP1 homology" evidence="2">
    <location>
        <begin position="294"/>
        <end position="506"/>
    </location>
</feature>
<keyword evidence="1" id="KW-0653">Protein transport</keyword>
<comment type="function">
    <text evidence="1">Essential component of the TIM23 complex, a complex that mediates the translocation of transit peptide-containing proteins across the mitochondrial inner membrane.</text>
</comment>
<dbReference type="OMA" id="RYIDCTP"/>
<dbReference type="AlphaFoldDB" id="A0A061D462"/>
<dbReference type="Pfam" id="PF03031">
    <property type="entry name" value="NIF"/>
    <property type="match status" value="1"/>
</dbReference>
<gene>
    <name evidence="3" type="ORF">BBBOND_0100930</name>
</gene>
<proteinExistence type="inferred from homology"/>
<keyword evidence="1" id="KW-0811">Translocation</keyword>
<comment type="subcellular location">
    <subcellularLocation>
        <location evidence="1">Mitochondrion inner membrane</location>
        <topology evidence="1">Single-pass membrane protein</topology>
    </subcellularLocation>
</comment>
<dbReference type="PANTHER" id="PTHR12210">
    <property type="entry name" value="DULLARD PROTEIN PHOSPHATASE"/>
    <property type="match status" value="1"/>
</dbReference>
<accession>A0A061D462</accession>
<protein>
    <recommendedName>
        <fullName evidence="1">Mitochondrial import inner membrane translocase subunit TIM50</fullName>
    </recommendedName>
</protein>
<comment type="similarity">
    <text evidence="1">Belongs to the TIM50 family.</text>
</comment>
<dbReference type="SUPFAM" id="SSF56784">
    <property type="entry name" value="HAD-like"/>
    <property type="match status" value="1"/>
</dbReference>
<dbReference type="InterPro" id="IPR023214">
    <property type="entry name" value="HAD_sf"/>
</dbReference>
<evidence type="ECO:0000313" key="3">
    <source>
        <dbReference type="EMBL" id="CDR93764.1"/>
    </source>
</evidence>